<keyword evidence="3" id="KW-1185">Reference proteome</keyword>
<evidence type="ECO:0000313" key="2">
    <source>
        <dbReference type="EMBL" id="KIK79850.1"/>
    </source>
</evidence>
<dbReference type="HOGENOM" id="CLU_104732_2_0_1"/>
<dbReference type="OrthoDB" id="2681472at2759"/>
<evidence type="ECO:0000313" key="3">
    <source>
        <dbReference type="Proteomes" id="UP000054538"/>
    </source>
</evidence>
<reference evidence="3" key="2">
    <citation type="submission" date="2015-01" db="EMBL/GenBank/DDBJ databases">
        <title>Evolutionary Origins and Diversification of the Mycorrhizal Mutualists.</title>
        <authorList>
            <consortium name="DOE Joint Genome Institute"/>
            <consortium name="Mycorrhizal Genomics Consortium"/>
            <person name="Kohler A."/>
            <person name="Kuo A."/>
            <person name="Nagy L.G."/>
            <person name="Floudas D."/>
            <person name="Copeland A."/>
            <person name="Barry K.W."/>
            <person name="Cichocki N."/>
            <person name="Veneault-Fourrey C."/>
            <person name="LaButti K."/>
            <person name="Lindquist E.A."/>
            <person name="Lipzen A."/>
            <person name="Lundell T."/>
            <person name="Morin E."/>
            <person name="Murat C."/>
            <person name="Riley R."/>
            <person name="Ohm R."/>
            <person name="Sun H."/>
            <person name="Tunlid A."/>
            <person name="Henrissat B."/>
            <person name="Grigoriev I.V."/>
            <person name="Hibbett D.S."/>
            <person name="Martin F."/>
        </authorList>
    </citation>
    <scope>NUCLEOTIDE SEQUENCE [LARGE SCALE GENOMIC DNA]</scope>
    <source>
        <strain evidence="3">Ve08.2h10</strain>
    </source>
</reference>
<protein>
    <submittedName>
        <fullName evidence="2">Uncharacterized protein</fullName>
    </submittedName>
</protein>
<name>A0A0D0DMY1_9AGAM</name>
<gene>
    <name evidence="2" type="ORF">PAXRUDRAFT_767823</name>
</gene>
<organism evidence="2 3">
    <name type="scientific">Paxillus rubicundulus Ve08.2h10</name>
    <dbReference type="NCBI Taxonomy" id="930991"/>
    <lineage>
        <taxon>Eukaryota</taxon>
        <taxon>Fungi</taxon>
        <taxon>Dikarya</taxon>
        <taxon>Basidiomycota</taxon>
        <taxon>Agaricomycotina</taxon>
        <taxon>Agaricomycetes</taxon>
        <taxon>Agaricomycetidae</taxon>
        <taxon>Boletales</taxon>
        <taxon>Paxilineae</taxon>
        <taxon>Paxillaceae</taxon>
        <taxon>Paxillus</taxon>
    </lineage>
</organism>
<dbReference type="Proteomes" id="UP000054538">
    <property type="component" value="Unassembled WGS sequence"/>
</dbReference>
<accession>A0A0D0DMY1</accession>
<dbReference type="InParanoid" id="A0A0D0DMY1"/>
<feature type="region of interest" description="Disordered" evidence="1">
    <location>
        <begin position="136"/>
        <end position="156"/>
    </location>
</feature>
<dbReference type="AlphaFoldDB" id="A0A0D0DMY1"/>
<proteinExistence type="predicted"/>
<evidence type="ECO:0000256" key="1">
    <source>
        <dbReference type="SAM" id="MobiDB-lite"/>
    </source>
</evidence>
<reference evidence="2 3" key="1">
    <citation type="submission" date="2014-04" db="EMBL/GenBank/DDBJ databases">
        <authorList>
            <consortium name="DOE Joint Genome Institute"/>
            <person name="Kuo A."/>
            <person name="Kohler A."/>
            <person name="Jargeat P."/>
            <person name="Nagy L.G."/>
            <person name="Floudas D."/>
            <person name="Copeland A."/>
            <person name="Barry K.W."/>
            <person name="Cichocki N."/>
            <person name="Veneault-Fourrey C."/>
            <person name="LaButti K."/>
            <person name="Lindquist E.A."/>
            <person name="Lipzen A."/>
            <person name="Lundell T."/>
            <person name="Morin E."/>
            <person name="Murat C."/>
            <person name="Sun H."/>
            <person name="Tunlid A."/>
            <person name="Henrissat B."/>
            <person name="Grigoriev I.V."/>
            <person name="Hibbett D.S."/>
            <person name="Martin F."/>
            <person name="Nordberg H.P."/>
            <person name="Cantor M.N."/>
            <person name="Hua S.X."/>
        </authorList>
    </citation>
    <scope>NUCLEOTIDE SEQUENCE [LARGE SCALE GENOMIC DNA]</scope>
    <source>
        <strain evidence="2 3">Ve08.2h10</strain>
    </source>
</reference>
<sequence length="191" mass="21886">MSSPPPSCDSERESIFSISFTVYAAVKKTVKGKVTTKEEKSVKTKELLIAISDSNYVDFLQSVLAKHRQDQYKVTEKKHYPFKYVPLKAKGQHSSDAMDVDNEADDKEMVKKIHNMEPPGMIKIYVNMKHVEKLPHHQGLDSGEDTRPSDDDDQHKNEHDGFSTYLIWLCITTVYWAKLVDYMVCVQPTCI</sequence>
<dbReference type="EMBL" id="KN826166">
    <property type="protein sequence ID" value="KIK79850.1"/>
    <property type="molecule type" value="Genomic_DNA"/>
</dbReference>